<proteinExistence type="predicted"/>
<accession>A0A6A2WIW3</accession>
<keyword evidence="2" id="KW-1185">Reference proteome</keyword>
<comment type="caution">
    <text evidence="1">The sequence shown here is derived from an EMBL/GenBank/DDBJ whole genome shotgun (WGS) entry which is preliminary data.</text>
</comment>
<organism evidence="1 2">
    <name type="scientific">Hibiscus syriacus</name>
    <name type="common">Rose of Sharon</name>
    <dbReference type="NCBI Taxonomy" id="106335"/>
    <lineage>
        <taxon>Eukaryota</taxon>
        <taxon>Viridiplantae</taxon>
        <taxon>Streptophyta</taxon>
        <taxon>Embryophyta</taxon>
        <taxon>Tracheophyta</taxon>
        <taxon>Spermatophyta</taxon>
        <taxon>Magnoliopsida</taxon>
        <taxon>eudicotyledons</taxon>
        <taxon>Gunneridae</taxon>
        <taxon>Pentapetalae</taxon>
        <taxon>rosids</taxon>
        <taxon>malvids</taxon>
        <taxon>Malvales</taxon>
        <taxon>Malvaceae</taxon>
        <taxon>Malvoideae</taxon>
        <taxon>Hibiscus</taxon>
    </lineage>
</organism>
<name>A0A6A2WIW3_HIBSY</name>
<evidence type="ECO:0000313" key="2">
    <source>
        <dbReference type="Proteomes" id="UP000436088"/>
    </source>
</evidence>
<reference evidence="1" key="1">
    <citation type="submission" date="2019-09" db="EMBL/GenBank/DDBJ databases">
        <title>Draft genome information of white flower Hibiscus syriacus.</title>
        <authorList>
            <person name="Kim Y.-M."/>
        </authorList>
    </citation>
    <scope>NUCLEOTIDE SEQUENCE [LARGE SCALE GENOMIC DNA]</scope>
    <source>
        <strain evidence="1">YM2019G1</strain>
    </source>
</reference>
<sequence length="104" mass="12470">MSYGDQKTWKTVGGIDRKIGEWDDKRLYPWRAVFCPAGHPYVALHFDVGRPNVLPTQQPHHHYQPFDPVTRTTRHDDDESFWEWSIEEVKQLLFPCWVEKKMMK</sequence>
<evidence type="ECO:0000313" key="1">
    <source>
        <dbReference type="EMBL" id="KAE8659332.1"/>
    </source>
</evidence>
<dbReference type="EMBL" id="VEPZ02001737">
    <property type="protein sequence ID" value="KAE8659332.1"/>
    <property type="molecule type" value="Genomic_DNA"/>
</dbReference>
<protein>
    <submittedName>
        <fullName evidence="1">Uncharacterized protein</fullName>
    </submittedName>
</protein>
<dbReference type="Proteomes" id="UP000436088">
    <property type="component" value="Unassembled WGS sequence"/>
</dbReference>
<dbReference type="AlphaFoldDB" id="A0A6A2WIW3"/>
<gene>
    <name evidence="1" type="ORF">F3Y22_tig00116962pilonHSYRG00080</name>
</gene>